<organism evidence="1">
    <name type="scientific">bioreactor metagenome</name>
    <dbReference type="NCBI Taxonomy" id="1076179"/>
    <lineage>
        <taxon>unclassified sequences</taxon>
        <taxon>metagenomes</taxon>
        <taxon>ecological metagenomes</taxon>
    </lineage>
</organism>
<proteinExistence type="predicted"/>
<dbReference type="EMBL" id="VSSQ01008933">
    <property type="protein sequence ID" value="MPM40251.1"/>
    <property type="molecule type" value="Genomic_DNA"/>
</dbReference>
<gene>
    <name evidence="1" type="ORF">SDC9_86891</name>
</gene>
<dbReference type="SUPFAM" id="SSF58104">
    <property type="entry name" value="Methyl-accepting chemotaxis protein (MCP) signaling domain"/>
    <property type="match status" value="1"/>
</dbReference>
<accession>A0A644ZK68</accession>
<protein>
    <submittedName>
        <fullName evidence="1">Uncharacterized protein</fullName>
    </submittedName>
</protein>
<name>A0A644ZK68_9ZZZZ</name>
<comment type="caution">
    <text evidence="1">The sequence shown here is derived from an EMBL/GenBank/DDBJ whole genome shotgun (WGS) entry which is preliminary data.</text>
</comment>
<evidence type="ECO:0000313" key="1">
    <source>
        <dbReference type="EMBL" id="MPM40251.1"/>
    </source>
</evidence>
<dbReference type="Gene3D" id="1.10.287.950">
    <property type="entry name" value="Methyl-accepting chemotaxis protein"/>
    <property type="match status" value="1"/>
</dbReference>
<sequence length="51" mass="5649">MVNTIKVLEEISKKISAIKEAIKSIATQTKLLALKSSIETAIHEKQSKILQ</sequence>
<reference evidence="1" key="1">
    <citation type="submission" date="2019-08" db="EMBL/GenBank/DDBJ databases">
        <authorList>
            <person name="Kucharzyk K."/>
            <person name="Murdoch R.W."/>
            <person name="Higgins S."/>
            <person name="Loffler F."/>
        </authorList>
    </citation>
    <scope>NUCLEOTIDE SEQUENCE</scope>
</reference>
<dbReference type="AlphaFoldDB" id="A0A644ZK68"/>